<dbReference type="RefSeq" id="XP_013895613.1">
    <property type="nucleotide sequence ID" value="XM_014040159.1"/>
</dbReference>
<evidence type="ECO:0000259" key="1">
    <source>
        <dbReference type="PROSITE" id="PS50830"/>
    </source>
</evidence>
<dbReference type="EMBL" id="KK102931">
    <property type="protein sequence ID" value="KIY96593.1"/>
    <property type="molecule type" value="Genomic_DNA"/>
</dbReference>
<accession>A0A0D2KLH8</accession>
<evidence type="ECO:0000313" key="2">
    <source>
        <dbReference type="EMBL" id="KIY96593.1"/>
    </source>
</evidence>
<proteinExistence type="predicted"/>
<reference evidence="2 3" key="1">
    <citation type="journal article" date="2013" name="BMC Genomics">
        <title>Reconstruction of the lipid metabolism for the microalga Monoraphidium neglectum from its genome sequence reveals characteristics suitable for biofuel production.</title>
        <authorList>
            <person name="Bogen C."/>
            <person name="Al-Dilaimi A."/>
            <person name="Albersmeier A."/>
            <person name="Wichmann J."/>
            <person name="Grundmann M."/>
            <person name="Rupp O."/>
            <person name="Lauersen K.J."/>
            <person name="Blifernez-Klassen O."/>
            <person name="Kalinowski J."/>
            <person name="Goesmann A."/>
            <person name="Mussgnug J.H."/>
            <person name="Kruse O."/>
        </authorList>
    </citation>
    <scope>NUCLEOTIDE SEQUENCE [LARGE SCALE GENOMIC DNA]</scope>
    <source>
        <strain evidence="2 3">SAG 48.87</strain>
    </source>
</reference>
<sequence>MSSANYFKATVKEVLSGDSIVLVGGARPGTIPAEKRLTLSSLIAPKLGKRDGTTKDEPFAWASREFLRKKLIGQTVTFRIDYVVEAIGNKEFGSVFLQTPTGQQENVALSIVQNGWAKVRETGSQQSPYIEELRKAQDAAQQGAAGLWSKDGQALAAAVRPSAAGEGFNAVDFLQKVGKSKPVAGIVEAVLNGSTLRVTLLPDLTPPEPFAREAKWFSEQRALNREVRVVLDGVDKYHNLFGSVMYPEADKPASLAEALVTAGLAKCVEWSLQMMTVGALRLRETERAAKAAKRGIWHSYVPVATGQTKLSDGFVGRVNEVASGDTLIIKDVNAGVERRVQLSRWGPRGRACARARREAAPGPQRAVVSHGVA</sequence>
<dbReference type="GO" id="GO:0005829">
    <property type="term" value="C:cytosol"/>
    <property type="evidence" value="ECO:0007669"/>
    <property type="project" value="TreeGrafter"/>
</dbReference>
<organism evidence="2 3">
    <name type="scientific">Monoraphidium neglectum</name>
    <dbReference type="NCBI Taxonomy" id="145388"/>
    <lineage>
        <taxon>Eukaryota</taxon>
        <taxon>Viridiplantae</taxon>
        <taxon>Chlorophyta</taxon>
        <taxon>core chlorophytes</taxon>
        <taxon>Chlorophyceae</taxon>
        <taxon>CS clade</taxon>
        <taxon>Sphaeropleales</taxon>
        <taxon>Selenastraceae</taxon>
        <taxon>Monoraphidium</taxon>
    </lineage>
</organism>
<dbReference type="SUPFAM" id="SSF50199">
    <property type="entry name" value="Staphylococcal nuclease"/>
    <property type="match status" value="2"/>
</dbReference>
<dbReference type="Pfam" id="PF00565">
    <property type="entry name" value="SNase"/>
    <property type="match status" value="2"/>
</dbReference>
<dbReference type="GO" id="GO:0003723">
    <property type="term" value="F:RNA binding"/>
    <property type="evidence" value="ECO:0007669"/>
    <property type="project" value="TreeGrafter"/>
</dbReference>
<name>A0A0D2KLH8_9CHLO</name>
<dbReference type="PANTHER" id="PTHR12302">
    <property type="entry name" value="EBNA2 BINDING PROTEIN P100"/>
    <property type="match status" value="1"/>
</dbReference>
<evidence type="ECO:0000313" key="3">
    <source>
        <dbReference type="Proteomes" id="UP000054498"/>
    </source>
</evidence>
<dbReference type="GO" id="GO:0004518">
    <property type="term" value="F:nuclease activity"/>
    <property type="evidence" value="ECO:0007669"/>
    <property type="project" value="TreeGrafter"/>
</dbReference>
<feature type="domain" description="TNase-like" evidence="1">
    <location>
        <begin position="5"/>
        <end position="150"/>
    </location>
</feature>
<dbReference type="Proteomes" id="UP000054498">
    <property type="component" value="Unassembled WGS sequence"/>
</dbReference>
<dbReference type="SMART" id="SM00318">
    <property type="entry name" value="SNc"/>
    <property type="match status" value="2"/>
</dbReference>
<dbReference type="InterPro" id="IPR035437">
    <property type="entry name" value="SNase_OB-fold_sf"/>
</dbReference>
<dbReference type="PANTHER" id="PTHR12302:SF2">
    <property type="entry name" value="STAPHYLOCOCCAL NUCLEASE DOMAIN-CONTAINING PROTEIN 1"/>
    <property type="match status" value="1"/>
</dbReference>
<dbReference type="GO" id="GO:0005634">
    <property type="term" value="C:nucleus"/>
    <property type="evidence" value="ECO:0007669"/>
    <property type="project" value="TreeGrafter"/>
</dbReference>
<dbReference type="Gene3D" id="2.40.50.90">
    <property type="match status" value="2"/>
</dbReference>
<dbReference type="FunFam" id="2.40.50.90:FF:000018">
    <property type="entry name" value="Ribonuclease"/>
    <property type="match status" value="1"/>
</dbReference>
<dbReference type="OrthoDB" id="10023235at2759"/>
<dbReference type="GO" id="GO:0006402">
    <property type="term" value="P:mRNA catabolic process"/>
    <property type="evidence" value="ECO:0007669"/>
    <property type="project" value="TreeGrafter"/>
</dbReference>
<dbReference type="PROSITE" id="PS50830">
    <property type="entry name" value="TNASE_3"/>
    <property type="match status" value="2"/>
</dbReference>
<feature type="domain" description="TNase-like" evidence="1">
    <location>
        <begin position="202"/>
        <end position="299"/>
    </location>
</feature>
<gene>
    <name evidence="2" type="ORF">MNEG_11371</name>
</gene>
<dbReference type="AlphaFoldDB" id="A0A0D2KLH8"/>
<protein>
    <submittedName>
        <fullName evidence="2">Nuclease domain-containing protein</fullName>
    </submittedName>
</protein>
<dbReference type="InterPro" id="IPR016071">
    <property type="entry name" value="Staphylococal_nuclease_OB-fold"/>
</dbReference>
<dbReference type="STRING" id="145388.A0A0D2KLH8"/>
<keyword evidence="3" id="KW-1185">Reference proteome</keyword>
<dbReference type="GeneID" id="25728627"/>
<dbReference type="KEGG" id="mng:MNEG_11371"/>